<sequence>MVLAFSLAWNASDVREQAQRVTGNAMAKGLRVKREVLRARHCWEESEFTAVAILFGND</sequence>
<organism evidence="1 2">
    <name type="scientific">Fulvitalea axinellae</name>
    <dbReference type="NCBI Taxonomy" id="1182444"/>
    <lineage>
        <taxon>Bacteria</taxon>
        <taxon>Pseudomonadati</taxon>
        <taxon>Bacteroidota</taxon>
        <taxon>Cytophagia</taxon>
        <taxon>Cytophagales</taxon>
        <taxon>Persicobacteraceae</taxon>
        <taxon>Fulvitalea</taxon>
    </lineage>
</organism>
<dbReference type="KEGG" id="fax:FUAX_04490"/>
<dbReference type="AlphaFoldDB" id="A0AAU9CRL6"/>
<dbReference type="RefSeq" id="WP_338393307.1">
    <property type="nucleotide sequence ID" value="NZ_AP025314.1"/>
</dbReference>
<accession>A0AAU9CRL6</accession>
<evidence type="ECO:0000313" key="1">
    <source>
        <dbReference type="EMBL" id="BDD08017.1"/>
    </source>
</evidence>
<protein>
    <submittedName>
        <fullName evidence="1">Uncharacterized protein</fullName>
    </submittedName>
</protein>
<proteinExistence type="predicted"/>
<dbReference type="EMBL" id="AP025314">
    <property type="protein sequence ID" value="BDD08017.1"/>
    <property type="molecule type" value="Genomic_DNA"/>
</dbReference>
<evidence type="ECO:0000313" key="2">
    <source>
        <dbReference type="Proteomes" id="UP001348817"/>
    </source>
</evidence>
<keyword evidence="2" id="KW-1185">Reference proteome</keyword>
<dbReference type="Proteomes" id="UP001348817">
    <property type="component" value="Chromosome"/>
</dbReference>
<gene>
    <name evidence="1" type="ORF">FUAX_04490</name>
</gene>
<name>A0AAU9CRL6_9BACT</name>
<reference evidence="1 2" key="1">
    <citation type="submission" date="2021-12" db="EMBL/GenBank/DDBJ databases">
        <title>Genome sequencing of bacteria with rrn-lacking chromosome and rrn-plasmid.</title>
        <authorList>
            <person name="Anda M."/>
            <person name="Iwasaki W."/>
        </authorList>
    </citation>
    <scope>NUCLEOTIDE SEQUENCE [LARGE SCALE GENOMIC DNA]</scope>
    <source>
        <strain evidence="1 2">DSM 100852</strain>
    </source>
</reference>